<dbReference type="EMBL" id="CP046600">
    <property type="protein sequence ID" value="QUR69625.1"/>
    <property type="molecule type" value="Genomic_DNA"/>
</dbReference>
<dbReference type="GO" id="GO:0005975">
    <property type="term" value="P:carbohydrate metabolic process"/>
    <property type="evidence" value="ECO:0007669"/>
    <property type="project" value="InterPro"/>
</dbReference>
<gene>
    <name evidence="3" type="ORF">F6B93_06170</name>
</gene>
<keyword evidence="3" id="KW-0378">Hydrolase</keyword>
<dbReference type="Proteomes" id="UP000682202">
    <property type="component" value="Chromosome"/>
</dbReference>
<dbReference type="PANTHER" id="PTHR42976">
    <property type="entry name" value="BIFUNCTIONAL CHITINASE/LYSOZYME-RELATED"/>
    <property type="match status" value="1"/>
</dbReference>
<dbReference type="KEGG" id="mspg:F6B93_06170"/>
<dbReference type="PANTHER" id="PTHR42976:SF1">
    <property type="entry name" value="GH18 DOMAIN-CONTAINING PROTEIN-RELATED"/>
    <property type="match status" value="1"/>
</dbReference>
<dbReference type="GO" id="GO:0004553">
    <property type="term" value="F:hydrolase activity, hydrolyzing O-glycosyl compounds"/>
    <property type="evidence" value="ECO:0007669"/>
    <property type="project" value="InterPro"/>
</dbReference>
<evidence type="ECO:0000313" key="4">
    <source>
        <dbReference type="Proteomes" id="UP000682202"/>
    </source>
</evidence>
<protein>
    <submittedName>
        <fullName evidence="3">Sugar hydrolase</fullName>
    </submittedName>
</protein>
<proteinExistence type="predicted"/>
<keyword evidence="4" id="KW-1185">Reference proteome</keyword>
<dbReference type="InterPro" id="IPR012291">
    <property type="entry name" value="CBM2_carb-bd_dom_sf"/>
</dbReference>
<dbReference type="InterPro" id="IPR008965">
    <property type="entry name" value="CBM2/CBM3_carb-bd_dom_sf"/>
</dbReference>
<dbReference type="CDD" id="cd06543">
    <property type="entry name" value="GH18_PF-ChiA-like"/>
    <property type="match status" value="1"/>
</dbReference>
<dbReference type="SMART" id="SM00637">
    <property type="entry name" value="CBD_II"/>
    <property type="match status" value="1"/>
</dbReference>
<evidence type="ECO:0000259" key="2">
    <source>
        <dbReference type="PROSITE" id="PS51173"/>
    </source>
</evidence>
<evidence type="ECO:0000256" key="1">
    <source>
        <dbReference type="SAM" id="MobiDB-lite"/>
    </source>
</evidence>
<dbReference type="InterPro" id="IPR001919">
    <property type="entry name" value="CBD2"/>
</dbReference>
<dbReference type="InterPro" id="IPR052750">
    <property type="entry name" value="GH18_Chitinase"/>
</dbReference>
<dbReference type="SUPFAM" id="SSF51445">
    <property type="entry name" value="(Trans)glycosidases"/>
    <property type="match status" value="1"/>
</dbReference>
<reference evidence="3" key="1">
    <citation type="submission" date="2019-12" db="EMBL/GenBank/DDBJ databases">
        <title>Mycobacterium spongiae sp. nov.</title>
        <authorList>
            <person name="Stinear T."/>
        </authorList>
    </citation>
    <scope>NUCLEOTIDE SEQUENCE</scope>
    <source>
        <strain evidence="3">FSD4b-SM</strain>
    </source>
</reference>
<organism evidence="3 4">
    <name type="scientific">Mycobacterium spongiae</name>
    <dbReference type="NCBI Taxonomy" id="886343"/>
    <lineage>
        <taxon>Bacteria</taxon>
        <taxon>Bacillati</taxon>
        <taxon>Actinomycetota</taxon>
        <taxon>Actinomycetes</taxon>
        <taxon>Mycobacteriales</taxon>
        <taxon>Mycobacteriaceae</taxon>
        <taxon>Mycobacterium</taxon>
    </lineage>
</organism>
<dbReference type="AlphaFoldDB" id="A0A975PYU9"/>
<dbReference type="Pfam" id="PF00553">
    <property type="entry name" value="CBM_2"/>
    <property type="match status" value="1"/>
</dbReference>
<feature type="region of interest" description="Disordered" evidence="1">
    <location>
        <begin position="94"/>
        <end position="157"/>
    </location>
</feature>
<dbReference type="Gene3D" id="3.20.20.80">
    <property type="entry name" value="Glycosidases"/>
    <property type="match status" value="1"/>
</dbReference>
<dbReference type="GO" id="GO:0030247">
    <property type="term" value="F:polysaccharide binding"/>
    <property type="evidence" value="ECO:0007669"/>
    <property type="project" value="UniProtKB-UniRule"/>
</dbReference>
<sequence>MGEFVVGSQWDGGFVGSYTITNSGDTAVSGWQLEFDVPASESITSLWNGQIVESDTGYVVTPQSWTQTIEPGGSVTVGFQGTQGGAAWEPTNVVINGEPVTGGGDGGGSGSGGGDGGGSGSGGGDGGGSGSGSGSGSGGGDGGGSGSGSGGGAGEVPVGEFSPYIDVTLWPPPNYADLAAAGIDDATLAFIVSGAGGDPAWGGVYSLNDPFITSQIAEMQSLGIDPTISFGGANGVDLAYTAADATVLAAQLRLIVDTFGIHKFDFDVEGGMQANEPVLTRQAEAIAILQVEQAAAGGPPIEVSYTLPVLPTGLTPHGLGVLEIANDAGVDVTRVNIMAMNYGDYFSGSNPDIGGLAIQAAESLHGQLMAMDPSLSAEEAWAKVGVTPMIGINDVQSEVFTAEDAQQLVTFAQQKGIGELSMWSVARDATGQLGSVTPHGSGIEQDPFDFARIFDQFDESTGGGPMTDGPPGRW</sequence>
<dbReference type="SMR" id="A0A975PYU9"/>
<feature type="domain" description="CBM2" evidence="2">
    <location>
        <begin position="1"/>
        <end position="103"/>
    </location>
</feature>
<dbReference type="InterPro" id="IPR017853">
    <property type="entry name" value="GH"/>
</dbReference>
<name>A0A975PYU9_9MYCO</name>
<accession>A0A975PYU9</accession>
<dbReference type="SUPFAM" id="SSF49384">
    <property type="entry name" value="Carbohydrate-binding domain"/>
    <property type="match status" value="1"/>
</dbReference>
<evidence type="ECO:0000313" key="3">
    <source>
        <dbReference type="EMBL" id="QUR69625.1"/>
    </source>
</evidence>
<feature type="compositionally biased region" description="Gly residues" evidence="1">
    <location>
        <begin position="100"/>
        <end position="154"/>
    </location>
</feature>
<dbReference type="PROSITE" id="PS51173">
    <property type="entry name" value="CBM2"/>
    <property type="match status" value="1"/>
</dbReference>
<dbReference type="Gene3D" id="2.60.40.290">
    <property type="match status" value="1"/>
</dbReference>